<keyword evidence="5" id="KW-0808">Transferase</keyword>
<protein>
    <recommendedName>
        <fullName evidence="4">Polynucleotide 5'-hydroxyl-kinase GRC3</fullName>
    </recommendedName>
    <alternativeName>
        <fullName evidence="3">Polynucleotide 5'-hydroxyl-kinase grc3</fullName>
    </alternativeName>
</protein>
<evidence type="ECO:0000256" key="9">
    <source>
        <dbReference type="SAM" id="MobiDB-lite"/>
    </source>
</evidence>
<evidence type="ECO:0000256" key="4">
    <source>
        <dbReference type="ARBA" id="ARBA00019824"/>
    </source>
</evidence>
<dbReference type="AlphaFoldDB" id="A0A0D2C9E3"/>
<dbReference type="GO" id="GO:0005634">
    <property type="term" value="C:nucleus"/>
    <property type="evidence" value="ECO:0007669"/>
    <property type="project" value="TreeGrafter"/>
</dbReference>
<keyword evidence="12" id="KW-1185">Reference proteome</keyword>
<keyword evidence="7" id="KW-0418">Kinase</keyword>
<evidence type="ECO:0000256" key="7">
    <source>
        <dbReference type="ARBA" id="ARBA00022777"/>
    </source>
</evidence>
<comment type="function">
    <text evidence="1">Polynucleotide 5'-kinase involved in rRNA processing.</text>
</comment>
<organism evidence="11 12">
    <name type="scientific">Exophiala xenobiotica</name>
    <dbReference type="NCBI Taxonomy" id="348802"/>
    <lineage>
        <taxon>Eukaryota</taxon>
        <taxon>Fungi</taxon>
        <taxon>Dikarya</taxon>
        <taxon>Ascomycota</taxon>
        <taxon>Pezizomycotina</taxon>
        <taxon>Eurotiomycetes</taxon>
        <taxon>Chaetothyriomycetidae</taxon>
        <taxon>Chaetothyriales</taxon>
        <taxon>Herpotrichiellaceae</taxon>
        <taxon>Exophiala</taxon>
    </lineage>
</organism>
<dbReference type="InterPro" id="IPR032319">
    <property type="entry name" value="CLP1_P"/>
</dbReference>
<reference evidence="11 12" key="1">
    <citation type="submission" date="2015-01" db="EMBL/GenBank/DDBJ databases">
        <title>The Genome Sequence of Exophiala xenobiotica CBS118157.</title>
        <authorList>
            <consortium name="The Broad Institute Genomics Platform"/>
            <person name="Cuomo C."/>
            <person name="de Hoog S."/>
            <person name="Gorbushina A."/>
            <person name="Stielow B."/>
            <person name="Teixiera M."/>
            <person name="Abouelleil A."/>
            <person name="Chapman S.B."/>
            <person name="Priest M."/>
            <person name="Young S.K."/>
            <person name="Wortman J."/>
            <person name="Nusbaum C."/>
            <person name="Birren B."/>
        </authorList>
    </citation>
    <scope>NUCLEOTIDE SEQUENCE [LARGE SCALE GENOMIC DNA]</scope>
    <source>
        <strain evidence="11 12">CBS 118157</strain>
    </source>
</reference>
<evidence type="ECO:0000256" key="6">
    <source>
        <dbReference type="ARBA" id="ARBA00022741"/>
    </source>
</evidence>
<keyword evidence="6" id="KW-0547">Nucleotide-binding</keyword>
<feature type="domain" description="Clp1 P-loop" evidence="10">
    <location>
        <begin position="239"/>
        <end position="432"/>
    </location>
</feature>
<dbReference type="Proteomes" id="UP000054342">
    <property type="component" value="Unassembled WGS sequence"/>
</dbReference>
<sequence length="627" mass="69235">MPANGERLSAVARQRRLREARSAASTPPAPSPTPVVRNVLPDPASQPNLSDEGSDKDGSDQIATSNQFSTLVEASAVNFSSSREVENVDQTTIKVRLSRGQKCVVLGSCRLWVKHGSISIYGAIIHASIATYRVYAPATDALPPIEALTSKAEVQLESIEDGIRDLPYIGIRDQWEPRGVVKSRLSFHLLGVSFEQDLKAPQRLKELNLNGWETVLSHFASPKAAKPSAPSCPRILICGRRSSGLSTFVRCLLNRLLTAQGTSKELILLDFDTTMPQFAPPGTISLVKVVGPGFGPSFTQVMLAQSTAGRILKTHFLGDFDDTELSDWHIERVSDLLAFEQNNRVEEKNVPVVMLAPKWLNDIEQHIAISLWKKMLPTDIICMDTRPSSPHLQAWKPSAEAVECRIHQIPAQVFDKMSPAREHDLQMQSYFHMSECLSGSPYWTDTPILARNPVILSYGGNNPDICGVVLLGGNVALEDTYDALEGSIVAMLLVQEQQHEHLTPIDQEGEVMDVDGLQRCRKDKWHATRTNERIPRLLQGSSPHAFPYSAEGSHCIGFGMVAGVDVVERQLSLVTPVNSQKLHVRHDGCRIALIIHKATPNGKFKTDWARKEVRSSGSDRQDPKMLV</sequence>
<evidence type="ECO:0000256" key="3">
    <source>
        <dbReference type="ARBA" id="ARBA00018706"/>
    </source>
</evidence>
<evidence type="ECO:0000256" key="2">
    <source>
        <dbReference type="ARBA" id="ARBA00011003"/>
    </source>
</evidence>
<evidence type="ECO:0000256" key="8">
    <source>
        <dbReference type="ARBA" id="ARBA00022840"/>
    </source>
</evidence>
<dbReference type="HOGENOM" id="CLU_010345_2_0_1"/>
<dbReference type="PANTHER" id="PTHR12755:SF3">
    <property type="entry name" value="POLYNUCLEOTIDE 5'-HYDROXYL-KINASE NOL9"/>
    <property type="match status" value="1"/>
</dbReference>
<dbReference type="GO" id="GO:0000448">
    <property type="term" value="P:cleavage in ITS2 between 5.8S rRNA and LSU-rRNA of tricistronic rRNA transcript (SSU-rRNA, 5.8S rRNA, LSU-rRNA)"/>
    <property type="evidence" value="ECO:0007669"/>
    <property type="project" value="TreeGrafter"/>
</dbReference>
<dbReference type="InterPro" id="IPR045116">
    <property type="entry name" value="Clp1/Grc3"/>
</dbReference>
<comment type="similarity">
    <text evidence="2">Belongs to the Clp1 family. NOL9/GRC3 subfamily.</text>
</comment>
<proteinExistence type="inferred from homology"/>
<gene>
    <name evidence="11" type="ORF">PV05_01660</name>
</gene>
<dbReference type="GO" id="GO:0005524">
    <property type="term" value="F:ATP binding"/>
    <property type="evidence" value="ECO:0007669"/>
    <property type="project" value="UniProtKB-KW"/>
</dbReference>
<dbReference type="PANTHER" id="PTHR12755">
    <property type="entry name" value="CLEAVAGE/POLYADENYLATION FACTOR IA SUBUNIT CLP1P"/>
    <property type="match status" value="1"/>
</dbReference>
<dbReference type="EMBL" id="KN847317">
    <property type="protein sequence ID" value="KIW61551.1"/>
    <property type="molecule type" value="Genomic_DNA"/>
</dbReference>
<dbReference type="InterPro" id="IPR027417">
    <property type="entry name" value="P-loop_NTPase"/>
</dbReference>
<dbReference type="GO" id="GO:0051731">
    <property type="term" value="F:polynucleotide 5'-hydroxyl-kinase activity"/>
    <property type="evidence" value="ECO:0007669"/>
    <property type="project" value="InterPro"/>
</dbReference>
<name>A0A0D2C9E3_9EURO</name>
<dbReference type="RefSeq" id="XP_013322135.1">
    <property type="nucleotide sequence ID" value="XM_013466681.1"/>
</dbReference>
<evidence type="ECO:0000259" key="10">
    <source>
        <dbReference type="Pfam" id="PF16575"/>
    </source>
</evidence>
<dbReference type="OrthoDB" id="4054781at2759"/>
<feature type="region of interest" description="Disordered" evidence="9">
    <location>
        <begin position="1"/>
        <end position="62"/>
    </location>
</feature>
<evidence type="ECO:0000313" key="12">
    <source>
        <dbReference type="Proteomes" id="UP000054342"/>
    </source>
</evidence>
<dbReference type="STRING" id="348802.A0A0D2C9E3"/>
<evidence type="ECO:0000313" key="11">
    <source>
        <dbReference type="EMBL" id="KIW61551.1"/>
    </source>
</evidence>
<evidence type="ECO:0000256" key="1">
    <source>
        <dbReference type="ARBA" id="ARBA00003798"/>
    </source>
</evidence>
<dbReference type="Pfam" id="PF16575">
    <property type="entry name" value="CLP1_P"/>
    <property type="match status" value="1"/>
</dbReference>
<evidence type="ECO:0000256" key="5">
    <source>
        <dbReference type="ARBA" id="ARBA00022679"/>
    </source>
</evidence>
<accession>A0A0D2C9E3</accession>
<keyword evidence="8" id="KW-0067">ATP-binding</keyword>
<dbReference type="GeneID" id="25323568"/>
<feature type="region of interest" description="Disordered" evidence="9">
    <location>
        <begin position="608"/>
        <end position="627"/>
    </location>
</feature>
<dbReference type="Gene3D" id="3.40.50.300">
    <property type="entry name" value="P-loop containing nucleotide triphosphate hydrolases"/>
    <property type="match status" value="1"/>
</dbReference>